<feature type="chain" id="PRO_5007294331" description="alkaline phosphatase" evidence="5">
    <location>
        <begin position="21"/>
        <end position="249"/>
    </location>
</feature>
<keyword evidence="3" id="KW-0460">Magnesium</keyword>
<dbReference type="InterPro" id="IPR017850">
    <property type="entry name" value="Alkaline_phosphatase_core_sf"/>
</dbReference>
<evidence type="ECO:0000256" key="1">
    <source>
        <dbReference type="ARBA" id="ARBA00012647"/>
    </source>
</evidence>
<dbReference type="Gene3D" id="3.40.720.10">
    <property type="entry name" value="Alkaline Phosphatase, subunit A"/>
    <property type="match status" value="1"/>
</dbReference>
<dbReference type="PANTHER" id="PTHR11596:SF72">
    <property type="entry name" value="ALKALINE PHOSPHATASE"/>
    <property type="match status" value="1"/>
</dbReference>
<feature type="active site" description="Phosphoserine intermediate" evidence="2">
    <location>
        <position position="228"/>
    </location>
</feature>
<feature type="binding site" evidence="3">
    <location>
        <position position="179"/>
    </location>
    <ligand>
        <name>Zn(2+)</name>
        <dbReference type="ChEBI" id="CHEBI:29105"/>
        <label>2</label>
    </ligand>
</feature>
<dbReference type="PRINTS" id="PR00113">
    <property type="entry name" value="ALKPHPHTASE"/>
</dbReference>
<dbReference type="GO" id="GO:0004035">
    <property type="term" value="F:alkaline phosphatase activity"/>
    <property type="evidence" value="ECO:0007669"/>
    <property type="project" value="UniProtKB-EC"/>
</dbReference>
<dbReference type="OrthoDB" id="5818554at2759"/>
<dbReference type="EMBL" id="KQ964578">
    <property type="protein sequence ID" value="KXN68390.1"/>
    <property type="molecule type" value="Genomic_DNA"/>
</dbReference>
<dbReference type="PANTHER" id="PTHR11596">
    <property type="entry name" value="ALKALINE PHOSPHATASE"/>
    <property type="match status" value="1"/>
</dbReference>
<evidence type="ECO:0000313" key="7">
    <source>
        <dbReference type="Proteomes" id="UP000070444"/>
    </source>
</evidence>
<keyword evidence="3" id="KW-0862">Zinc</keyword>
<dbReference type="STRING" id="796925.A0A137NZY4"/>
<dbReference type="GO" id="GO:0046872">
    <property type="term" value="F:metal ion binding"/>
    <property type="evidence" value="ECO:0007669"/>
    <property type="project" value="UniProtKB-KW"/>
</dbReference>
<proteinExistence type="inferred from homology"/>
<feature type="signal peptide" evidence="5">
    <location>
        <begin position="1"/>
        <end position="20"/>
    </location>
</feature>
<protein>
    <recommendedName>
        <fullName evidence="1">alkaline phosphatase</fullName>
        <ecNumber evidence="1">3.1.3.1</ecNumber>
    </recommendedName>
</protein>
<keyword evidence="7" id="KW-1185">Reference proteome</keyword>
<accession>A0A137NZY4</accession>
<dbReference type="EC" id="3.1.3.1" evidence="1"/>
<organism evidence="6 7">
    <name type="scientific">Conidiobolus coronatus (strain ATCC 28846 / CBS 209.66 / NRRL 28638)</name>
    <name type="common">Delacroixia coronata</name>
    <dbReference type="NCBI Taxonomy" id="796925"/>
    <lineage>
        <taxon>Eukaryota</taxon>
        <taxon>Fungi</taxon>
        <taxon>Fungi incertae sedis</taxon>
        <taxon>Zoopagomycota</taxon>
        <taxon>Entomophthoromycotina</taxon>
        <taxon>Entomophthoromycetes</taxon>
        <taxon>Entomophthorales</taxon>
        <taxon>Ancylistaceae</taxon>
        <taxon>Conidiobolus</taxon>
    </lineage>
</organism>
<sequence length="249" mass="27638">MKTFTVSGLVSLLFTLSTEAIQLIKHPTCPGAPCVLPPEGAEFLAGAYFDTRVEIHDEINNNANGEFTVTISKYNNDKPGNPEPFERFFKVEKSPELERWNFTYAKDAEKYYKGLDGDNSALTSVSSASRVWRKVSFKEAGKYQITLKYNNDQVHTVDWIVRAPACKPVAKNAIFFIGDGMTANMITAARTLSRKQTNGKYFNKLHLDNLDYIGQILTHSVDSIMTDSANSASAYNSGHKSSPNALGVY</sequence>
<dbReference type="Proteomes" id="UP000070444">
    <property type="component" value="Unassembled WGS sequence"/>
</dbReference>
<dbReference type="AlphaFoldDB" id="A0A137NZY4"/>
<gene>
    <name evidence="6" type="ORF">CONCODRAFT_166582</name>
</gene>
<keyword evidence="3" id="KW-0479">Metal-binding</keyword>
<evidence type="ECO:0000256" key="5">
    <source>
        <dbReference type="SAM" id="SignalP"/>
    </source>
</evidence>
<feature type="binding site" evidence="3">
    <location>
        <position position="179"/>
    </location>
    <ligand>
        <name>Mg(2+)</name>
        <dbReference type="ChEBI" id="CHEBI:18420"/>
    </ligand>
</feature>
<evidence type="ECO:0000313" key="6">
    <source>
        <dbReference type="EMBL" id="KXN68390.1"/>
    </source>
</evidence>
<dbReference type="Pfam" id="PF00245">
    <property type="entry name" value="Alk_phosphatase"/>
    <property type="match status" value="1"/>
</dbReference>
<comment type="cofactor">
    <cofactor evidence="3">
        <name>Mg(2+)</name>
        <dbReference type="ChEBI" id="CHEBI:18420"/>
    </cofactor>
    <text evidence="3">Binds 1 Mg(2+) ion.</text>
</comment>
<evidence type="ECO:0000256" key="2">
    <source>
        <dbReference type="PIRSR" id="PIRSR601952-1"/>
    </source>
</evidence>
<dbReference type="InterPro" id="IPR001952">
    <property type="entry name" value="Alkaline_phosphatase"/>
</dbReference>
<feature type="non-terminal residue" evidence="6">
    <location>
        <position position="249"/>
    </location>
</feature>
<comment type="similarity">
    <text evidence="4">Belongs to the alkaline phosphatase family.</text>
</comment>
<reference evidence="6 7" key="1">
    <citation type="journal article" date="2015" name="Genome Biol. Evol.">
        <title>Phylogenomic analyses indicate that early fungi evolved digesting cell walls of algal ancestors of land plants.</title>
        <authorList>
            <person name="Chang Y."/>
            <person name="Wang S."/>
            <person name="Sekimoto S."/>
            <person name="Aerts A.L."/>
            <person name="Choi C."/>
            <person name="Clum A."/>
            <person name="LaButti K.M."/>
            <person name="Lindquist E.A."/>
            <person name="Yee Ngan C."/>
            <person name="Ohm R.A."/>
            <person name="Salamov A.A."/>
            <person name="Grigoriev I.V."/>
            <person name="Spatafora J.W."/>
            <person name="Berbee M.L."/>
        </authorList>
    </citation>
    <scope>NUCLEOTIDE SEQUENCE [LARGE SCALE GENOMIC DNA]</scope>
    <source>
        <strain evidence="6 7">NRRL 28638</strain>
    </source>
</reference>
<evidence type="ECO:0000256" key="4">
    <source>
        <dbReference type="RuleBase" id="RU003946"/>
    </source>
</evidence>
<comment type="cofactor">
    <cofactor evidence="3">
        <name>Zn(2+)</name>
        <dbReference type="ChEBI" id="CHEBI:29105"/>
    </cofactor>
    <text evidence="3">Binds 2 Zn(2+) ions.</text>
</comment>
<evidence type="ECO:0000256" key="3">
    <source>
        <dbReference type="PIRSR" id="PIRSR601952-2"/>
    </source>
</evidence>
<name>A0A137NZY4_CONC2</name>
<keyword evidence="5" id="KW-0732">Signal</keyword>
<dbReference type="SUPFAM" id="SSF53649">
    <property type="entry name" value="Alkaline phosphatase-like"/>
    <property type="match status" value="1"/>
</dbReference>